<keyword evidence="3" id="KW-1185">Reference proteome</keyword>
<sequence length="428" mass="44613">MRPQRAQFFLVAVMMLSLQLAAVFSRGTSQFWARESGSALDWALASSPLVAACVAGVACYQAQVCVPGRQPHEALAQVRTSRAVILSSWPAVAGGITSTVLVVGIALLIVLRTRGDLPLPHTWGLLIVALCMDAAAGAAGAILGLILRGPIVPFLVAILGFLGFFVAGSVGIARLLRIGGSTGSVSDFSVSWPTVGIWCAALLTIPSMLVLMVGWVRGSPRLLSSTPITVLCLAVVAGLFWVLAADSGGQGYVYQLKRDTPDRCASQDGITVCSRSSSAFDPASTAEALAPYEQVVRSLRPGGSKDSRWNVVSVAGEAPPGRLIIANSTGAEIPMKYELSEGALGGSGCPRLVNSPKFVSVLTVAGEWVAYQVTNEPVPGTTAAQLEWLRSPEGRSWTARAAAAIESCDVAGVPAPRGWGSQESGLTW</sequence>
<evidence type="ECO:0000313" key="2">
    <source>
        <dbReference type="EMBL" id="TQL31915.1"/>
    </source>
</evidence>
<feature type="transmembrane region" description="Helical" evidence="1">
    <location>
        <begin position="154"/>
        <end position="175"/>
    </location>
</feature>
<protein>
    <submittedName>
        <fullName evidence="2">Uncharacterized protein</fullName>
    </submittedName>
</protein>
<dbReference type="EMBL" id="VFOK01000001">
    <property type="protein sequence ID" value="TQL31915.1"/>
    <property type="molecule type" value="Genomic_DNA"/>
</dbReference>
<feature type="transmembrane region" description="Helical" evidence="1">
    <location>
        <begin position="123"/>
        <end position="147"/>
    </location>
</feature>
<dbReference type="Proteomes" id="UP000318336">
    <property type="component" value="Unassembled WGS sequence"/>
</dbReference>
<proteinExistence type="predicted"/>
<name>A0A542X7W8_9MICO</name>
<gene>
    <name evidence="2" type="ORF">FB554_0029</name>
</gene>
<feature type="transmembrane region" description="Helical" evidence="1">
    <location>
        <begin position="83"/>
        <end position="111"/>
    </location>
</feature>
<dbReference type="AlphaFoldDB" id="A0A542X7W8"/>
<accession>A0A542X7W8</accession>
<feature type="transmembrane region" description="Helical" evidence="1">
    <location>
        <begin position="228"/>
        <end position="245"/>
    </location>
</feature>
<evidence type="ECO:0000313" key="3">
    <source>
        <dbReference type="Proteomes" id="UP000318336"/>
    </source>
</evidence>
<keyword evidence="1" id="KW-0472">Membrane</keyword>
<organism evidence="2 3">
    <name type="scientific">Barrientosiimonas humi</name>
    <dbReference type="NCBI Taxonomy" id="999931"/>
    <lineage>
        <taxon>Bacteria</taxon>
        <taxon>Bacillati</taxon>
        <taxon>Actinomycetota</taxon>
        <taxon>Actinomycetes</taxon>
        <taxon>Micrococcales</taxon>
        <taxon>Dermacoccaceae</taxon>
        <taxon>Barrientosiimonas</taxon>
    </lineage>
</organism>
<reference evidence="2 3" key="1">
    <citation type="submission" date="2019-06" db="EMBL/GenBank/DDBJ databases">
        <title>Sequencing the genomes of 1000 actinobacteria strains.</title>
        <authorList>
            <person name="Klenk H.-P."/>
        </authorList>
    </citation>
    <scope>NUCLEOTIDE SEQUENCE [LARGE SCALE GENOMIC DNA]</scope>
    <source>
        <strain evidence="2 3">DSM 24617</strain>
    </source>
</reference>
<feature type="transmembrane region" description="Helical" evidence="1">
    <location>
        <begin position="45"/>
        <end position="62"/>
    </location>
</feature>
<comment type="caution">
    <text evidence="2">The sequence shown here is derived from an EMBL/GenBank/DDBJ whole genome shotgun (WGS) entry which is preliminary data.</text>
</comment>
<keyword evidence="1" id="KW-0812">Transmembrane</keyword>
<keyword evidence="1" id="KW-1133">Transmembrane helix</keyword>
<evidence type="ECO:0000256" key="1">
    <source>
        <dbReference type="SAM" id="Phobius"/>
    </source>
</evidence>
<feature type="transmembrane region" description="Helical" evidence="1">
    <location>
        <begin position="195"/>
        <end position="216"/>
    </location>
</feature>